<keyword evidence="1" id="KW-0812">Transmembrane</keyword>
<evidence type="ECO:0000313" key="3">
    <source>
        <dbReference type="Proteomes" id="UP000886861"/>
    </source>
</evidence>
<evidence type="ECO:0000313" key="2">
    <source>
        <dbReference type="EMBL" id="HIV00942.1"/>
    </source>
</evidence>
<keyword evidence="1" id="KW-1133">Transmembrane helix</keyword>
<evidence type="ECO:0000256" key="1">
    <source>
        <dbReference type="SAM" id="Phobius"/>
    </source>
</evidence>
<dbReference type="AlphaFoldDB" id="A0A9D1SYI5"/>
<feature type="transmembrane region" description="Helical" evidence="1">
    <location>
        <begin position="84"/>
        <end position="108"/>
    </location>
</feature>
<organism evidence="2 3">
    <name type="scientific">Candidatus Caccopulliclostridium gallistercoris</name>
    <dbReference type="NCBI Taxonomy" id="2840719"/>
    <lineage>
        <taxon>Bacteria</taxon>
        <taxon>Bacillati</taxon>
        <taxon>Bacillota</taxon>
        <taxon>Clostridia</taxon>
        <taxon>Candidatus Caccopulliclostridium</taxon>
    </lineage>
</organism>
<sequence length="383" mass="43864">MKKIIFEFKHNKKYKIKGVNLEKCFNNLIKNKIKLKNIIKNQDNTAEFYINYKNDKVLKQNLNKFNITILEEKDFGVQYFFRNLFFRVGLISACIISLIFLFISQMFVFKIEIYGNDKLSKTEIISELEKLGVNSFTPKSSLNLSKLESELLENMPEISLVSIITKGNSLILNLQEKVINDEYQNVGNFEALKATASGRIKSINLKQGTLKVKVGDIVKEGDILVEPYIIDSSGEKRSVKAEAEILAEIWFEARVTHYDSSMKTIKTGNKIVKDNIFFLNLPIYVDKKEVTFTEYEVSKNIINLSNFLIPIKIERLTYEETTTIKEEIPFEDVKDELILEAKNLALEKAKNNSVVDEYHTVTSNAGVTSISYVIVAEGDISLQ</sequence>
<dbReference type="EMBL" id="DVOJ01000001">
    <property type="protein sequence ID" value="HIV00942.1"/>
    <property type="molecule type" value="Genomic_DNA"/>
</dbReference>
<reference evidence="2" key="2">
    <citation type="journal article" date="2021" name="PeerJ">
        <title>Extensive microbial diversity within the chicken gut microbiome revealed by metagenomics and culture.</title>
        <authorList>
            <person name="Gilroy R."/>
            <person name="Ravi A."/>
            <person name="Getino M."/>
            <person name="Pursley I."/>
            <person name="Horton D.L."/>
            <person name="Alikhan N.F."/>
            <person name="Baker D."/>
            <person name="Gharbi K."/>
            <person name="Hall N."/>
            <person name="Watson M."/>
            <person name="Adriaenssens E.M."/>
            <person name="Foster-Nyarko E."/>
            <person name="Jarju S."/>
            <person name="Secka A."/>
            <person name="Antonio M."/>
            <person name="Oren A."/>
            <person name="Chaudhuri R.R."/>
            <person name="La Ragione R."/>
            <person name="Hildebrand F."/>
            <person name="Pallen M.J."/>
        </authorList>
    </citation>
    <scope>NUCLEOTIDE SEQUENCE</scope>
    <source>
        <strain evidence="2">CHK186-9395</strain>
    </source>
</reference>
<reference evidence="2" key="1">
    <citation type="submission" date="2020-10" db="EMBL/GenBank/DDBJ databases">
        <authorList>
            <person name="Gilroy R."/>
        </authorList>
    </citation>
    <scope>NUCLEOTIDE SEQUENCE</scope>
    <source>
        <strain evidence="2">CHK186-9395</strain>
    </source>
</reference>
<name>A0A9D1SYI5_9FIRM</name>
<dbReference type="Proteomes" id="UP000886861">
    <property type="component" value="Unassembled WGS sequence"/>
</dbReference>
<gene>
    <name evidence="2" type="ORF">IAA62_00045</name>
</gene>
<protein>
    <submittedName>
        <fullName evidence="2">Sporulation protein YqfD</fullName>
    </submittedName>
</protein>
<accession>A0A9D1SYI5</accession>
<proteinExistence type="predicted"/>
<comment type="caution">
    <text evidence="2">The sequence shown here is derived from an EMBL/GenBank/DDBJ whole genome shotgun (WGS) entry which is preliminary data.</text>
</comment>
<dbReference type="Pfam" id="PF06898">
    <property type="entry name" value="YqfD"/>
    <property type="match status" value="1"/>
</dbReference>
<keyword evidence="1" id="KW-0472">Membrane</keyword>
<dbReference type="InterPro" id="IPR010690">
    <property type="entry name" value="YqfD"/>
</dbReference>